<feature type="signal peptide" evidence="1">
    <location>
        <begin position="1"/>
        <end position="22"/>
    </location>
</feature>
<protein>
    <submittedName>
        <fullName evidence="3">Succinoglycan biosynthesis protein</fullName>
    </submittedName>
</protein>
<dbReference type="SMART" id="SM00318">
    <property type="entry name" value="SNc"/>
    <property type="match status" value="1"/>
</dbReference>
<reference evidence="3 4" key="1">
    <citation type="submission" date="2019-10" db="EMBL/GenBank/DDBJ databases">
        <title>Draft Genome Sequence of the Caffeine Degrading Methylotroph Methylorubrum populi PINKEL.</title>
        <authorList>
            <person name="Dawson S.C."/>
            <person name="Zhang X."/>
            <person name="Wright M.E."/>
            <person name="Sharma G."/>
            <person name="Langner J.T."/>
            <person name="Ditty J.L."/>
            <person name="Subuyuj G.A."/>
        </authorList>
    </citation>
    <scope>NUCLEOTIDE SEQUENCE [LARGE SCALE GENOMIC DNA]</scope>
    <source>
        <strain evidence="3 4">Pinkel</strain>
    </source>
</reference>
<keyword evidence="1" id="KW-0732">Signal</keyword>
<dbReference type="Proteomes" id="UP000469949">
    <property type="component" value="Unassembled WGS sequence"/>
</dbReference>
<dbReference type="PROSITE" id="PS50830">
    <property type="entry name" value="TNASE_3"/>
    <property type="match status" value="1"/>
</dbReference>
<dbReference type="PANTHER" id="PTHR12302:SF26">
    <property type="entry name" value="BLR1266 PROTEIN"/>
    <property type="match status" value="1"/>
</dbReference>
<sequence length="241" mass="25870">MTKALSVAIVAIIALGVGTVQAEALTGRASVIDGDTLDIQGQRIRLHGIDAPESGQACQDVRRREFRCGQKAALALSDKIGRDAVVCERKDTDKYGRTVAVCRLGAVDLNGWLVEQGLALAYRRYSEAYVPQEDSAKGAKRGIWTGAFTAPWEWRKGERTMDMGMAAPGGPDGSIPSPKSPAAAATSTCAIKGNISRSGNRIYHLPGTRDYERTQINEASGERMFCSEDEAKAAGWRAPRG</sequence>
<feature type="domain" description="TNase-like" evidence="2">
    <location>
        <begin position="31"/>
        <end position="146"/>
    </location>
</feature>
<dbReference type="InterPro" id="IPR016071">
    <property type="entry name" value="Staphylococal_nuclease_OB-fold"/>
</dbReference>
<dbReference type="PANTHER" id="PTHR12302">
    <property type="entry name" value="EBNA2 BINDING PROTEIN P100"/>
    <property type="match status" value="1"/>
</dbReference>
<dbReference type="Gene3D" id="2.40.50.90">
    <property type="match status" value="1"/>
</dbReference>
<evidence type="ECO:0000259" key="2">
    <source>
        <dbReference type="PROSITE" id="PS50830"/>
    </source>
</evidence>
<evidence type="ECO:0000313" key="4">
    <source>
        <dbReference type="Proteomes" id="UP000469949"/>
    </source>
</evidence>
<accession>A0A833J7A5</accession>
<gene>
    <name evidence="3" type="ORF">F8B43_1414</name>
</gene>
<dbReference type="RefSeq" id="WP_246695894.1">
    <property type="nucleotide sequence ID" value="NZ_WEKV01000008.1"/>
</dbReference>
<organism evidence="3 4">
    <name type="scientific">Methylorubrum populi</name>
    <dbReference type="NCBI Taxonomy" id="223967"/>
    <lineage>
        <taxon>Bacteria</taxon>
        <taxon>Pseudomonadati</taxon>
        <taxon>Pseudomonadota</taxon>
        <taxon>Alphaproteobacteria</taxon>
        <taxon>Hyphomicrobiales</taxon>
        <taxon>Methylobacteriaceae</taxon>
        <taxon>Methylorubrum</taxon>
    </lineage>
</organism>
<name>A0A833J7A5_9HYPH</name>
<dbReference type="SUPFAM" id="SSF50199">
    <property type="entry name" value="Staphylococcal nuclease"/>
    <property type="match status" value="1"/>
</dbReference>
<feature type="chain" id="PRO_5032757684" evidence="1">
    <location>
        <begin position="23"/>
        <end position="241"/>
    </location>
</feature>
<dbReference type="EMBL" id="WEKV01000008">
    <property type="protein sequence ID" value="KAB7786013.1"/>
    <property type="molecule type" value="Genomic_DNA"/>
</dbReference>
<evidence type="ECO:0000256" key="1">
    <source>
        <dbReference type="SAM" id="SignalP"/>
    </source>
</evidence>
<dbReference type="Pfam" id="PF00565">
    <property type="entry name" value="SNase"/>
    <property type="match status" value="1"/>
</dbReference>
<comment type="caution">
    <text evidence="3">The sequence shown here is derived from an EMBL/GenBank/DDBJ whole genome shotgun (WGS) entry which is preliminary data.</text>
</comment>
<dbReference type="InterPro" id="IPR035437">
    <property type="entry name" value="SNase_OB-fold_sf"/>
</dbReference>
<dbReference type="AlphaFoldDB" id="A0A833J7A5"/>
<proteinExistence type="predicted"/>
<evidence type="ECO:0000313" key="3">
    <source>
        <dbReference type="EMBL" id="KAB7786013.1"/>
    </source>
</evidence>